<feature type="compositionally biased region" description="Polar residues" evidence="1">
    <location>
        <begin position="22"/>
        <end position="33"/>
    </location>
</feature>
<protein>
    <submittedName>
        <fullName evidence="3">Uncharacterized protein</fullName>
    </submittedName>
</protein>
<evidence type="ECO:0000256" key="2">
    <source>
        <dbReference type="SAM" id="Phobius"/>
    </source>
</evidence>
<evidence type="ECO:0000313" key="3">
    <source>
        <dbReference type="EMBL" id="MBS2550203.1"/>
    </source>
</evidence>
<evidence type="ECO:0000256" key="1">
    <source>
        <dbReference type="SAM" id="MobiDB-lite"/>
    </source>
</evidence>
<keyword evidence="4" id="KW-1185">Reference proteome</keyword>
<keyword evidence="2" id="KW-1133">Transmembrane helix</keyword>
<dbReference type="EMBL" id="JAAFYZ010000095">
    <property type="protein sequence ID" value="MBS2550203.1"/>
    <property type="molecule type" value="Genomic_DNA"/>
</dbReference>
<gene>
    <name evidence="3" type="ORF">KGQ19_25375</name>
</gene>
<dbReference type="RefSeq" id="WP_212012516.1">
    <property type="nucleotide sequence ID" value="NZ_JAAFYZ010000095.1"/>
</dbReference>
<proteinExistence type="predicted"/>
<dbReference type="Proteomes" id="UP000730482">
    <property type="component" value="Unassembled WGS sequence"/>
</dbReference>
<comment type="caution">
    <text evidence="3">The sequence shown here is derived from an EMBL/GenBank/DDBJ whole genome shotgun (WGS) entry which is preliminary data.</text>
</comment>
<name>A0ABS5KVY3_9ACTN</name>
<feature type="region of interest" description="Disordered" evidence="1">
    <location>
        <begin position="152"/>
        <end position="177"/>
    </location>
</feature>
<organism evidence="3 4">
    <name type="scientific">Catenulispora pinistramenti</name>
    <dbReference type="NCBI Taxonomy" id="2705254"/>
    <lineage>
        <taxon>Bacteria</taxon>
        <taxon>Bacillati</taxon>
        <taxon>Actinomycetota</taxon>
        <taxon>Actinomycetes</taxon>
        <taxon>Catenulisporales</taxon>
        <taxon>Catenulisporaceae</taxon>
        <taxon>Catenulispora</taxon>
    </lineage>
</organism>
<accession>A0ABS5KVY3</accession>
<keyword evidence="2" id="KW-0812">Transmembrane</keyword>
<sequence length="284" mass="30547">MPSQPIQERVRPLGPADRVGSMRSTNGTGVTLKNRSAADADGRFFATRWASVLSMPLVPLNRLYLTRQGPRQTSAVGHGQNRSTRTTVDYQVLGMVAMRPGDILGTYLFHWVLCPAIILGPAAAVGTAVPALGAVWFFLSLILVAGFAGHRNRTGGPPRTPEGTQYQPPRAAGSSPRAETSRKIFGLLHDESADQALRHELAFALMNGADPCGAPVMALLLKYGVNLTELKGPTYLNWEQLNRLLQNAKMDGTLRAEVAAAMQTATAPDDPALVAVERKWGLVD</sequence>
<evidence type="ECO:0000313" key="4">
    <source>
        <dbReference type="Proteomes" id="UP000730482"/>
    </source>
</evidence>
<feature type="transmembrane region" description="Helical" evidence="2">
    <location>
        <begin position="131"/>
        <end position="149"/>
    </location>
</feature>
<reference evidence="3 4" key="1">
    <citation type="submission" date="2020-02" db="EMBL/GenBank/DDBJ databases">
        <title>Acidophilic actinobacteria isolated from forest soil.</title>
        <authorList>
            <person name="Golinska P."/>
        </authorList>
    </citation>
    <scope>NUCLEOTIDE SEQUENCE [LARGE SCALE GENOMIC DNA]</scope>
    <source>
        <strain evidence="3 4">NL8</strain>
    </source>
</reference>
<feature type="region of interest" description="Disordered" evidence="1">
    <location>
        <begin position="1"/>
        <end position="33"/>
    </location>
</feature>
<feature type="transmembrane region" description="Helical" evidence="2">
    <location>
        <begin position="104"/>
        <end position="125"/>
    </location>
</feature>
<keyword evidence="2" id="KW-0472">Membrane</keyword>